<dbReference type="GO" id="GO:0005634">
    <property type="term" value="C:nucleus"/>
    <property type="evidence" value="ECO:0000318"/>
    <property type="project" value="GO_Central"/>
</dbReference>
<feature type="compositionally biased region" description="Basic and acidic residues" evidence="12">
    <location>
        <begin position="50"/>
        <end position="66"/>
    </location>
</feature>
<sequence>MAAIQERGSTGFLSPAIKMEVQDSVGPESEDSKERAGLPERGSGGEESEQTVKQESQEEPSRTWDAQLERFLRTLQSPSGGETLQQSHPQEPQTMTADDESHLDATHSGKEGTAGKGAVELETGRQHFRMFIYQEAVGPRNFWWNLRNLCRKWLMPERHTKEQILDLVTLEQFLAALPPEMQKWLRELCPQTCFQAVALAEDFILNHREPKGCEGQITEVFKKEFVNPPEAKDPNMKLLIKVEYKGTGNENVLEDGAGLTESEEQNPQHETTEGMEQLMTSRTTDKKNSFLFQSEPDWNKNGANKDSGTFKRKAEDPVVSSQGVYRNTSGDKQEKYEKNGKHFNQDSHLVIQEDPDVEEKRYTCWNCSESFSSSSDLMIHERAHVGEKMYKCFHCGKFERTHKNLVPCRCSHCGNTCWWNQKDEIQTGDKIYTCSKCGEQCSRKSDLLKHERTHRRCSFCGVTFTKDSCLKLHQRIHTGGETYTCQNSEESFSMMGCLIPHEGIHTEICSYCGKRFSQKTELAEHEKTHEAEHTFVPFEVSSELVAHVRTDTEKPFECSVCGKMFENSLQRTAHQKLHKGKKQHTCSSCGKSFTQIKSLIIHKRIHARQNPHKGSMCGENFKNFLNFKCDERIHRSKKLHKCSHCDKTFRWTSDLELHELIHTEEKPFNCSDCGECFNRRSSLLEHSRSHTGQSPFTCSYCGKMFTSNSVLLRHQKFHVAEKVCTCSQCGKTFKQQSDQVEEKASKCPECTRSHDLSSDLVCL</sequence>
<dbReference type="FunFam" id="3.30.160.60:FF:000812">
    <property type="entry name" value="zinc finger protein 23 isoform X2"/>
    <property type="match status" value="1"/>
</dbReference>
<evidence type="ECO:0000256" key="9">
    <source>
        <dbReference type="ARBA" id="ARBA00023163"/>
    </source>
</evidence>
<evidence type="ECO:0000256" key="10">
    <source>
        <dbReference type="ARBA" id="ARBA00023242"/>
    </source>
</evidence>
<dbReference type="GeneID" id="100563458"/>
<evidence type="ECO:0000313" key="15">
    <source>
        <dbReference type="Ensembl" id="ENSACAP00000023304.1"/>
    </source>
</evidence>
<feature type="compositionally biased region" description="Basic and acidic residues" evidence="12">
    <location>
        <begin position="329"/>
        <end position="345"/>
    </location>
</feature>
<dbReference type="PANTHER" id="PTHR23226">
    <property type="entry name" value="ZINC FINGER AND SCAN DOMAIN-CONTAINING"/>
    <property type="match status" value="1"/>
</dbReference>
<evidence type="ECO:0000256" key="1">
    <source>
        <dbReference type="ARBA" id="ARBA00004123"/>
    </source>
</evidence>
<dbReference type="FunFam" id="3.30.160.60:FF:001009">
    <property type="entry name" value="Zinc finger protein 26"/>
    <property type="match status" value="1"/>
</dbReference>
<dbReference type="Ensembl" id="ENSACAT00000030724.2">
    <property type="protein sequence ID" value="ENSACAP00000023304.1"/>
    <property type="gene ID" value="ENSACAG00000029675.2"/>
</dbReference>
<dbReference type="PROSITE" id="PS50157">
    <property type="entry name" value="ZINC_FINGER_C2H2_2"/>
    <property type="match status" value="9"/>
</dbReference>
<dbReference type="FunFam" id="3.30.160.60:FF:000446">
    <property type="entry name" value="Zinc finger protein"/>
    <property type="match status" value="1"/>
</dbReference>
<dbReference type="PROSITE" id="PS00028">
    <property type="entry name" value="ZINC_FINGER_C2H2_1"/>
    <property type="match status" value="8"/>
</dbReference>
<dbReference type="FunFam" id="3.30.160.60:FF:000100">
    <property type="entry name" value="Zinc finger 45-like"/>
    <property type="match status" value="3"/>
</dbReference>
<evidence type="ECO:0000256" key="11">
    <source>
        <dbReference type="PROSITE-ProRule" id="PRU00042"/>
    </source>
</evidence>
<dbReference type="FunFam" id="3.30.160.60:FF:000340">
    <property type="entry name" value="zinc finger protein 473 isoform X1"/>
    <property type="match status" value="1"/>
</dbReference>
<keyword evidence="5 11" id="KW-0863">Zinc-finger</keyword>
<accession>R4GD60</accession>
<reference evidence="15 16" key="1">
    <citation type="submission" date="2009-12" db="EMBL/GenBank/DDBJ databases">
        <title>The Genome Sequence of Anolis carolinensis (Green Anole Lizard).</title>
        <authorList>
            <consortium name="The Genome Sequencing Platform"/>
            <person name="Di Palma F."/>
            <person name="Alfoldi J."/>
            <person name="Heiman D."/>
            <person name="Young S."/>
            <person name="Grabherr M."/>
            <person name="Johnson J."/>
            <person name="Lander E.S."/>
            <person name="Lindblad-Toh K."/>
        </authorList>
    </citation>
    <scope>NUCLEOTIDE SEQUENCE [LARGE SCALE GENOMIC DNA]</scope>
    <source>
        <strain evidence="15 16">JBL SC #1</strain>
    </source>
</reference>
<feature type="domain" description="C2H2-type" evidence="13">
    <location>
        <begin position="640"/>
        <end position="667"/>
    </location>
</feature>
<dbReference type="InterPro" id="IPR036236">
    <property type="entry name" value="Znf_C2H2_sf"/>
</dbReference>
<evidence type="ECO:0000256" key="8">
    <source>
        <dbReference type="ARBA" id="ARBA00023125"/>
    </source>
</evidence>
<proteinExistence type="inferred from homology"/>
<keyword evidence="16" id="KW-1185">Reference proteome</keyword>
<feature type="compositionally biased region" description="Polar residues" evidence="12">
    <location>
        <begin position="319"/>
        <end position="328"/>
    </location>
</feature>
<comment type="similarity">
    <text evidence="2">Belongs to the krueppel C2H2-type zinc-finger protein family.</text>
</comment>
<dbReference type="eggNOG" id="KOG1721">
    <property type="taxonomic scope" value="Eukaryota"/>
</dbReference>
<dbReference type="Pfam" id="PF02023">
    <property type="entry name" value="SCAN"/>
    <property type="match status" value="1"/>
</dbReference>
<evidence type="ECO:0000259" key="13">
    <source>
        <dbReference type="PROSITE" id="PS50157"/>
    </source>
</evidence>
<dbReference type="Proteomes" id="UP000001646">
    <property type="component" value="Chromosome 2"/>
</dbReference>
<evidence type="ECO:0000259" key="14">
    <source>
        <dbReference type="PROSITE" id="PS50804"/>
    </source>
</evidence>
<keyword evidence="7" id="KW-0805">Transcription regulation</keyword>
<evidence type="ECO:0000256" key="2">
    <source>
        <dbReference type="ARBA" id="ARBA00006991"/>
    </source>
</evidence>
<dbReference type="FunFam" id="3.30.160.60:FF:000688">
    <property type="entry name" value="zinc finger protein 197 isoform X1"/>
    <property type="match status" value="1"/>
</dbReference>
<evidence type="ECO:0000256" key="12">
    <source>
        <dbReference type="SAM" id="MobiDB-lite"/>
    </source>
</evidence>
<feature type="compositionally biased region" description="Basic and acidic residues" evidence="12">
    <location>
        <begin position="99"/>
        <end position="110"/>
    </location>
</feature>
<dbReference type="HOGENOM" id="CLU_365593_0_0_1"/>
<dbReference type="SUPFAM" id="SSF47353">
    <property type="entry name" value="Retrovirus capsid dimerization domain-like"/>
    <property type="match status" value="1"/>
</dbReference>
<comment type="subcellular location">
    <subcellularLocation>
        <location evidence="1">Nucleus</location>
    </subcellularLocation>
</comment>
<reference evidence="15" key="3">
    <citation type="submission" date="2025-09" db="UniProtKB">
        <authorList>
            <consortium name="Ensembl"/>
        </authorList>
    </citation>
    <scope>IDENTIFICATION</scope>
</reference>
<feature type="domain" description="C2H2-type" evidence="13">
    <location>
        <begin position="556"/>
        <end position="583"/>
    </location>
</feature>
<evidence type="ECO:0000256" key="5">
    <source>
        <dbReference type="ARBA" id="ARBA00022771"/>
    </source>
</evidence>
<keyword evidence="8" id="KW-0238">DNA-binding</keyword>
<dbReference type="InterPro" id="IPR038269">
    <property type="entry name" value="SCAN_sf"/>
</dbReference>
<dbReference type="Pfam" id="PF13912">
    <property type="entry name" value="zf-C2H2_6"/>
    <property type="match status" value="1"/>
</dbReference>
<evidence type="ECO:0000256" key="6">
    <source>
        <dbReference type="ARBA" id="ARBA00022833"/>
    </source>
</evidence>
<reference evidence="15" key="2">
    <citation type="submission" date="2025-08" db="UniProtKB">
        <authorList>
            <consortium name="Ensembl"/>
        </authorList>
    </citation>
    <scope>IDENTIFICATION</scope>
</reference>
<feature type="domain" description="C2H2-type" evidence="13">
    <location>
        <begin position="455"/>
        <end position="482"/>
    </location>
</feature>
<dbReference type="GO" id="GO:0000981">
    <property type="term" value="F:DNA-binding transcription factor activity, RNA polymerase II-specific"/>
    <property type="evidence" value="ECO:0000318"/>
    <property type="project" value="GO_Central"/>
</dbReference>
<keyword evidence="9" id="KW-0804">Transcription</keyword>
<feature type="region of interest" description="Disordered" evidence="12">
    <location>
        <begin position="78"/>
        <end position="116"/>
    </location>
</feature>
<feature type="region of interest" description="Disordered" evidence="12">
    <location>
        <begin position="1"/>
        <end position="66"/>
    </location>
</feature>
<dbReference type="GO" id="GO:0008270">
    <property type="term" value="F:zinc ion binding"/>
    <property type="evidence" value="ECO:0007669"/>
    <property type="project" value="UniProtKB-KW"/>
</dbReference>
<evidence type="ECO:0000256" key="4">
    <source>
        <dbReference type="ARBA" id="ARBA00022737"/>
    </source>
</evidence>
<feature type="compositionally biased region" description="Polar residues" evidence="12">
    <location>
        <begin position="78"/>
        <end position="96"/>
    </location>
</feature>
<protein>
    <submittedName>
        <fullName evidence="15">Uncharacterized protein</fullName>
    </submittedName>
</protein>
<keyword evidence="4" id="KW-0677">Repeat</keyword>
<dbReference type="InterPro" id="IPR003309">
    <property type="entry name" value="SCAN_dom"/>
</dbReference>
<feature type="domain" description="C2H2-type" evidence="13">
    <location>
        <begin position="668"/>
        <end position="695"/>
    </location>
</feature>
<feature type="domain" description="C2H2-type" evidence="13">
    <location>
        <begin position="696"/>
        <end position="723"/>
    </location>
</feature>
<feature type="domain" description="C2H2-type" evidence="13">
    <location>
        <begin position="362"/>
        <end position="389"/>
    </location>
</feature>
<dbReference type="Gene3D" id="3.30.160.60">
    <property type="entry name" value="Classic Zinc Finger"/>
    <property type="match status" value="9"/>
</dbReference>
<organism evidence="15 16">
    <name type="scientific">Anolis carolinensis</name>
    <name type="common">Green anole</name>
    <name type="synonym">American chameleon</name>
    <dbReference type="NCBI Taxonomy" id="28377"/>
    <lineage>
        <taxon>Eukaryota</taxon>
        <taxon>Metazoa</taxon>
        <taxon>Chordata</taxon>
        <taxon>Craniata</taxon>
        <taxon>Vertebrata</taxon>
        <taxon>Euteleostomi</taxon>
        <taxon>Lepidosauria</taxon>
        <taxon>Squamata</taxon>
        <taxon>Bifurcata</taxon>
        <taxon>Unidentata</taxon>
        <taxon>Episquamata</taxon>
        <taxon>Toxicofera</taxon>
        <taxon>Iguania</taxon>
        <taxon>Dactyloidae</taxon>
        <taxon>Anolis</taxon>
    </lineage>
</organism>
<keyword evidence="10" id="KW-0539">Nucleus</keyword>
<dbReference type="SMART" id="SM00355">
    <property type="entry name" value="ZnF_C2H2"/>
    <property type="match status" value="9"/>
</dbReference>
<dbReference type="AlphaFoldDB" id="R4GD60"/>
<evidence type="ECO:0000256" key="7">
    <source>
        <dbReference type="ARBA" id="ARBA00023015"/>
    </source>
</evidence>
<dbReference type="InterPro" id="IPR013087">
    <property type="entry name" value="Znf_C2H2_type"/>
</dbReference>
<dbReference type="SUPFAM" id="SSF57667">
    <property type="entry name" value="beta-beta-alpha zinc fingers"/>
    <property type="match status" value="8"/>
</dbReference>
<keyword evidence="6" id="KW-0862">Zinc</keyword>
<name>R4GD60_ANOCA</name>
<dbReference type="PROSITE" id="PS50804">
    <property type="entry name" value="SCAN_BOX"/>
    <property type="match status" value="1"/>
</dbReference>
<keyword evidence="3" id="KW-0479">Metal-binding</keyword>
<dbReference type="Gene3D" id="1.10.4020.10">
    <property type="entry name" value="DNA breaking-rejoining enzymes"/>
    <property type="match status" value="1"/>
</dbReference>
<dbReference type="OrthoDB" id="8117402at2759"/>
<evidence type="ECO:0000256" key="3">
    <source>
        <dbReference type="ARBA" id="ARBA00022723"/>
    </source>
</evidence>
<evidence type="ECO:0000313" key="16">
    <source>
        <dbReference type="Proteomes" id="UP000001646"/>
    </source>
</evidence>
<feature type="domain" description="SCAN box" evidence="14">
    <location>
        <begin position="125"/>
        <end position="203"/>
    </location>
</feature>
<dbReference type="Pfam" id="PF00096">
    <property type="entry name" value="zf-C2H2"/>
    <property type="match status" value="6"/>
</dbReference>
<dbReference type="InParanoid" id="R4GD60"/>
<dbReference type="PANTHER" id="PTHR23226:SF85">
    <property type="entry name" value="ZINC FINGER PROTEIN 397"/>
    <property type="match status" value="1"/>
</dbReference>
<dbReference type="GO" id="GO:0006357">
    <property type="term" value="P:regulation of transcription by RNA polymerase II"/>
    <property type="evidence" value="ECO:0000318"/>
    <property type="project" value="GO_Central"/>
</dbReference>
<feature type="domain" description="C2H2-type" evidence="13">
    <location>
        <begin position="507"/>
        <end position="534"/>
    </location>
</feature>
<gene>
    <name evidence="15" type="primary">LOC100563458</name>
</gene>
<feature type="region of interest" description="Disordered" evidence="12">
    <location>
        <begin position="292"/>
        <end position="350"/>
    </location>
</feature>
<dbReference type="CDD" id="cd07936">
    <property type="entry name" value="SCAN"/>
    <property type="match status" value="1"/>
</dbReference>
<dbReference type="GO" id="GO:0000978">
    <property type="term" value="F:RNA polymerase II cis-regulatory region sequence-specific DNA binding"/>
    <property type="evidence" value="ECO:0000318"/>
    <property type="project" value="GO_Central"/>
</dbReference>
<dbReference type="GeneTree" id="ENSGT01030000234576"/>
<dbReference type="FunFam" id="1.10.4020.10:FF:000001">
    <property type="entry name" value="zinc finger protein 263 isoform X1"/>
    <property type="match status" value="1"/>
</dbReference>
<dbReference type="Bgee" id="ENSACAG00000029675">
    <property type="expression patterns" value="Expressed in dewlap and 13 other cell types or tissues"/>
</dbReference>
<feature type="domain" description="C2H2-type" evidence="13">
    <location>
        <begin position="432"/>
        <end position="454"/>
    </location>
</feature>
<feature type="domain" description="C2H2-type" evidence="13">
    <location>
        <begin position="584"/>
        <end position="611"/>
    </location>
</feature>
<dbReference type="SMART" id="SM00431">
    <property type="entry name" value="SCAN"/>
    <property type="match status" value="1"/>
</dbReference>